<sequence>MCVTIKRLAFGPSARMSHRATEESSAVQRRAAMLGLDAQSMGACLQKGGRIDCHWLQIPV</sequence>
<evidence type="ECO:0000313" key="1">
    <source>
        <dbReference type="EMBL" id="KAA8586440.1"/>
    </source>
</evidence>
<reference evidence="1 2" key="1">
    <citation type="submission" date="2019-08" db="EMBL/GenBank/DDBJ databases">
        <title>A chromosome-level genome assembly, high-density linkage maps, and genome scans reveal the genomic architecture of hybrid incompatibilities underlying speciation via character displacement in darters (Percidae: Etheostominae).</title>
        <authorList>
            <person name="Moran R.L."/>
            <person name="Catchen J.M."/>
            <person name="Fuller R.C."/>
        </authorList>
    </citation>
    <scope>NUCLEOTIDE SEQUENCE [LARGE SCALE GENOMIC DNA]</scope>
    <source>
        <strain evidence="1">EspeVRDwgs_2016</strain>
        <tissue evidence="1">Muscle</tissue>
    </source>
</reference>
<dbReference type="Proteomes" id="UP000327493">
    <property type="component" value="Chromosome 13"/>
</dbReference>
<name>A0A5J5D0L7_9PERO</name>
<accession>A0A5J5D0L7</accession>
<comment type="caution">
    <text evidence="1">The sequence shown here is derived from an EMBL/GenBank/DDBJ whole genome shotgun (WGS) entry which is preliminary data.</text>
</comment>
<gene>
    <name evidence="1" type="ORF">FQN60_000276</name>
</gene>
<keyword evidence="2" id="KW-1185">Reference proteome</keyword>
<proteinExistence type="predicted"/>
<organism evidence="1 2">
    <name type="scientific">Etheostoma spectabile</name>
    <name type="common">orangethroat darter</name>
    <dbReference type="NCBI Taxonomy" id="54343"/>
    <lineage>
        <taxon>Eukaryota</taxon>
        <taxon>Metazoa</taxon>
        <taxon>Chordata</taxon>
        <taxon>Craniata</taxon>
        <taxon>Vertebrata</taxon>
        <taxon>Euteleostomi</taxon>
        <taxon>Actinopterygii</taxon>
        <taxon>Neopterygii</taxon>
        <taxon>Teleostei</taxon>
        <taxon>Neoteleostei</taxon>
        <taxon>Acanthomorphata</taxon>
        <taxon>Eupercaria</taxon>
        <taxon>Perciformes</taxon>
        <taxon>Percoidei</taxon>
        <taxon>Percidae</taxon>
        <taxon>Etheostomatinae</taxon>
        <taxon>Etheostoma</taxon>
    </lineage>
</organism>
<dbReference type="AlphaFoldDB" id="A0A5J5D0L7"/>
<evidence type="ECO:0000313" key="2">
    <source>
        <dbReference type="Proteomes" id="UP000327493"/>
    </source>
</evidence>
<protein>
    <submittedName>
        <fullName evidence="1">Uncharacterized protein</fullName>
    </submittedName>
</protein>
<dbReference type="EMBL" id="VOFY01000013">
    <property type="protein sequence ID" value="KAA8586440.1"/>
    <property type="molecule type" value="Genomic_DNA"/>
</dbReference>